<evidence type="ECO:0000313" key="2">
    <source>
        <dbReference type="Proteomes" id="UP001642483"/>
    </source>
</evidence>
<sequence length="83" mass="9697">MAPVLSRNTGVSDVIMVLPPLLFDFHFPVFCSLLAGPQQQMANVRPQTLENRERLMERTWSKLNDNNKLTRTDRFFGIYTKKR</sequence>
<reference evidence="1 2" key="1">
    <citation type="submission" date="2024-02" db="EMBL/GenBank/DDBJ databases">
        <authorList>
            <person name="Daric V."/>
            <person name="Darras S."/>
        </authorList>
    </citation>
    <scope>NUCLEOTIDE SEQUENCE [LARGE SCALE GENOMIC DNA]</scope>
</reference>
<proteinExistence type="predicted"/>
<gene>
    <name evidence="1" type="ORF">CVLEPA_LOCUS7813</name>
</gene>
<evidence type="ECO:0000313" key="1">
    <source>
        <dbReference type="EMBL" id="CAK8677820.1"/>
    </source>
</evidence>
<accession>A0ABP0FHD9</accession>
<keyword evidence="2" id="KW-1185">Reference proteome</keyword>
<organism evidence="1 2">
    <name type="scientific">Clavelina lepadiformis</name>
    <name type="common">Light-bulb sea squirt</name>
    <name type="synonym">Ascidia lepadiformis</name>
    <dbReference type="NCBI Taxonomy" id="159417"/>
    <lineage>
        <taxon>Eukaryota</taxon>
        <taxon>Metazoa</taxon>
        <taxon>Chordata</taxon>
        <taxon>Tunicata</taxon>
        <taxon>Ascidiacea</taxon>
        <taxon>Aplousobranchia</taxon>
        <taxon>Clavelinidae</taxon>
        <taxon>Clavelina</taxon>
    </lineage>
</organism>
<name>A0ABP0FHD9_CLALP</name>
<dbReference type="Proteomes" id="UP001642483">
    <property type="component" value="Unassembled WGS sequence"/>
</dbReference>
<protein>
    <submittedName>
        <fullName evidence="1">Uncharacterized protein</fullName>
    </submittedName>
</protein>
<comment type="caution">
    <text evidence="1">The sequence shown here is derived from an EMBL/GenBank/DDBJ whole genome shotgun (WGS) entry which is preliminary data.</text>
</comment>
<dbReference type="EMBL" id="CAWYQH010000046">
    <property type="protein sequence ID" value="CAK8677820.1"/>
    <property type="molecule type" value="Genomic_DNA"/>
</dbReference>